<sequence>MDIQIHYRPAHSLAQVNLNANEMIRAESGAMVSHTRNIAVEAAAKNPNEGGLGSRLLKGLKRMALGGESFFTNTYTAQGGPGHVTLAPSLTGDMVVHPLQGEQLVIQGSSYVAAPDSVAIDTNFQGFKGFFSGESLFFLTATGNGPVLLNAFGAIETIDLNGEMIVDTGHLVAFTGGINYTVEKASKGLISSFLSGEGLVLKMAGQGRLYIQSRNPNEYGATVGAMLPPRAG</sequence>
<dbReference type="AlphaFoldDB" id="A6GE96"/>
<dbReference type="NCBIfam" id="TIGR00266">
    <property type="entry name" value="TIGR00266 family protein"/>
    <property type="match status" value="1"/>
</dbReference>
<dbReference type="OrthoDB" id="9779518at2"/>
<dbReference type="STRING" id="391625.PPSIR1_34777"/>
<dbReference type="PANTHER" id="PTHR43657:SF1">
    <property type="entry name" value="ALTERED INHERITANCE OF MITOCHONDRIA PROTEIN 24, MITOCHONDRIAL"/>
    <property type="match status" value="1"/>
</dbReference>
<dbReference type="eggNOG" id="COG2013">
    <property type="taxonomic scope" value="Bacteria"/>
</dbReference>
<dbReference type="SUPFAM" id="SSF51219">
    <property type="entry name" value="TRAP-like"/>
    <property type="match status" value="1"/>
</dbReference>
<gene>
    <name evidence="1" type="ORF">PPSIR1_34777</name>
</gene>
<dbReference type="Proteomes" id="UP000005801">
    <property type="component" value="Unassembled WGS sequence"/>
</dbReference>
<name>A6GE96_9BACT</name>
<dbReference type="PANTHER" id="PTHR43657">
    <property type="entry name" value="TRYPTOPHAN RNA-BINDING ATTENUATOR PROTEIN-LIKE PROTEIN"/>
    <property type="match status" value="1"/>
</dbReference>
<evidence type="ECO:0008006" key="3">
    <source>
        <dbReference type="Google" id="ProtNLM"/>
    </source>
</evidence>
<dbReference type="InterPro" id="IPR002838">
    <property type="entry name" value="AIM24"/>
</dbReference>
<keyword evidence="2" id="KW-1185">Reference proteome</keyword>
<dbReference type="RefSeq" id="WP_006975036.1">
    <property type="nucleotide sequence ID" value="NZ_ABCS01000080.1"/>
</dbReference>
<dbReference type="Pfam" id="PF01987">
    <property type="entry name" value="AIM24"/>
    <property type="match status" value="1"/>
</dbReference>
<dbReference type="InterPro" id="IPR016031">
    <property type="entry name" value="Trp_RNA-bd_attenuator-like_dom"/>
</dbReference>
<dbReference type="EMBL" id="ABCS01000080">
    <property type="protein sequence ID" value="EDM75814.1"/>
    <property type="molecule type" value="Genomic_DNA"/>
</dbReference>
<evidence type="ECO:0000313" key="1">
    <source>
        <dbReference type="EMBL" id="EDM75814.1"/>
    </source>
</evidence>
<organism evidence="1 2">
    <name type="scientific">Plesiocystis pacifica SIR-1</name>
    <dbReference type="NCBI Taxonomy" id="391625"/>
    <lineage>
        <taxon>Bacteria</taxon>
        <taxon>Pseudomonadati</taxon>
        <taxon>Myxococcota</taxon>
        <taxon>Polyangia</taxon>
        <taxon>Nannocystales</taxon>
        <taxon>Nannocystaceae</taxon>
        <taxon>Plesiocystis</taxon>
    </lineage>
</organism>
<comment type="caution">
    <text evidence="1">The sequence shown here is derived from an EMBL/GenBank/DDBJ whole genome shotgun (WGS) entry which is preliminary data.</text>
</comment>
<accession>A6GE96</accession>
<evidence type="ECO:0000313" key="2">
    <source>
        <dbReference type="Proteomes" id="UP000005801"/>
    </source>
</evidence>
<protein>
    <recommendedName>
        <fullName evidence="3">TIGR00266 family protein</fullName>
    </recommendedName>
</protein>
<dbReference type="InterPro" id="IPR036983">
    <property type="entry name" value="AIM24_sf"/>
</dbReference>
<reference evidence="1 2" key="1">
    <citation type="submission" date="2007-06" db="EMBL/GenBank/DDBJ databases">
        <authorList>
            <person name="Shimkets L."/>
            <person name="Ferriera S."/>
            <person name="Johnson J."/>
            <person name="Kravitz S."/>
            <person name="Beeson K."/>
            <person name="Sutton G."/>
            <person name="Rogers Y.-H."/>
            <person name="Friedman R."/>
            <person name="Frazier M."/>
            <person name="Venter J.C."/>
        </authorList>
    </citation>
    <scope>NUCLEOTIDE SEQUENCE [LARGE SCALE GENOMIC DNA]</scope>
    <source>
        <strain evidence="1 2">SIR-1</strain>
    </source>
</reference>
<proteinExistence type="predicted"/>
<dbReference type="Gene3D" id="3.60.160.10">
    <property type="entry name" value="Mitochondrial biogenesis AIM24"/>
    <property type="match status" value="1"/>
</dbReference>